<gene>
    <name evidence="10" type="ORF">H0A68_13870</name>
</gene>
<accession>A0A853FDJ5</accession>
<evidence type="ECO:0000256" key="5">
    <source>
        <dbReference type="ARBA" id="ARBA00022692"/>
    </source>
</evidence>
<keyword evidence="7 8" id="KW-0472">Membrane</keyword>
<dbReference type="NCBIfam" id="TIGR01726">
    <property type="entry name" value="HEQRo_perm_3TM"/>
    <property type="match status" value="1"/>
</dbReference>
<dbReference type="PANTHER" id="PTHR30614">
    <property type="entry name" value="MEMBRANE COMPONENT OF AMINO ACID ABC TRANSPORTER"/>
    <property type="match status" value="1"/>
</dbReference>
<dbReference type="Pfam" id="PF00528">
    <property type="entry name" value="BPD_transp_1"/>
    <property type="match status" value="1"/>
</dbReference>
<evidence type="ECO:0000256" key="7">
    <source>
        <dbReference type="ARBA" id="ARBA00023136"/>
    </source>
</evidence>
<name>A0A853FDJ5_9BURK</name>
<dbReference type="OrthoDB" id="9771188at2"/>
<keyword evidence="11" id="KW-1185">Reference proteome</keyword>
<keyword evidence="5 8" id="KW-0812">Transmembrane</keyword>
<feature type="transmembrane region" description="Helical" evidence="8">
    <location>
        <begin position="73"/>
        <end position="92"/>
    </location>
</feature>
<keyword evidence="4" id="KW-1003">Cell membrane</keyword>
<evidence type="ECO:0000259" key="9">
    <source>
        <dbReference type="PROSITE" id="PS50928"/>
    </source>
</evidence>
<evidence type="ECO:0000313" key="10">
    <source>
        <dbReference type="EMBL" id="NYT37969.1"/>
    </source>
</evidence>
<keyword evidence="3 8" id="KW-0813">Transport</keyword>
<dbReference type="InterPro" id="IPR043429">
    <property type="entry name" value="ArtM/GltK/GlnP/TcyL/YhdX-like"/>
</dbReference>
<feature type="transmembrane region" description="Helical" evidence="8">
    <location>
        <begin position="351"/>
        <end position="370"/>
    </location>
</feature>
<dbReference type="Proteomes" id="UP000580517">
    <property type="component" value="Unassembled WGS sequence"/>
</dbReference>
<dbReference type="Gene3D" id="1.10.3720.10">
    <property type="entry name" value="MetI-like"/>
    <property type="match status" value="1"/>
</dbReference>
<dbReference type="InterPro" id="IPR000515">
    <property type="entry name" value="MetI-like"/>
</dbReference>
<organism evidence="10 11">
    <name type="scientific">Allopusillimonas soli</name>
    <dbReference type="NCBI Taxonomy" id="659016"/>
    <lineage>
        <taxon>Bacteria</taxon>
        <taxon>Pseudomonadati</taxon>
        <taxon>Pseudomonadota</taxon>
        <taxon>Betaproteobacteria</taxon>
        <taxon>Burkholderiales</taxon>
        <taxon>Alcaligenaceae</taxon>
        <taxon>Allopusillimonas</taxon>
    </lineage>
</organism>
<evidence type="ECO:0000256" key="3">
    <source>
        <dbReference type="ARBA" id="ARBA00022448"/>
    </source>
</evidence>
<proteinExistence type="inferred from homology"/>
<dbReference type="EMBL" id="JACCEW010000004">
    <property type="protein sequence ID" value="NYT37969.1"/>
    <property type="molecule type" value="Genomic_DNA"/>
</dbReference>
<evidence type="ECO:0000256" key="4">
    <source>
        <dbReference type="ARBA" id="ARBA00022475"/>
    </source>
</evidence>
<dbReference type="AlphaFoldDB" id="A0A853FDJ5"/>
<dbReference type="SUPFAM" id="SSF161098">
    <property type="entry name" value="MetI-like"/>
    <property type="match status" value="1"/>
</dbReference>
<comment type="subcellular location">
    <subcellularLocation>
        <location evidence="1">Cell inner membrane</location>
        <topology evidence="1">Multi-pass membrane protein</topology>
    </subcellularLocation>
    <subcellularLocation>
        <location evidence="8">Cell membrane</location>
        <topology evidence="8">Multi-pass membrane protein</topology>
    </subcellularLocation>
</comment>
<dbReference type="InterPro" id="IPR035906">
    <property type="entry name" value="MetI-like_sf"/>
</dbReference>
<feature type="transmembrane region" description="Helical" evidence="8">
    <location>
        <begin position="99"/>
        <end position="119"/>
    </location>
</feature>
<evidence type="ECO:0000256" key="2">
    <source>
        <dbReference type="ARBA" id="ARBA00010072"/>
    </source>
</evidence>
<reference evidence="10 11" key="1">
    <citation type="submission" date="2020-07" db="EMBL/GenBank/DDBJ databases">
        <title>Taxonomic revisions and descriptions of new bacterial species based on genomic comparisons in the high-G+C-content subgroup of the family Alcaligenaceae.</title>
        <authorList>
            <person name="Szabo A."/>
            <person name="Felfoldi T."/>
        </authorList>
    </citation>
    <scope>NUCLEOTIDE SEQUENCE [LARGE SCALE GENOMIC DNA]</scope>
    <source>
        <strain evidence="10 11">DSM 25264</strain>
    </source>
</reference>
<keyword evidence="6 8" id="KW-1133">Transmembrane helix</keyword>
<protein>
    <submittedName>
        <fullName evidence="10">Amino acid ABC transporter permease</fullName>
    </submittedName>
</protein>
<dbReference type="PROSITE" id="PS50928">
    <property type="entry name" value="ABC_TM1"/>
    <property type="match status" value="1"/>
</dbReference>
<evidence type="ECO:0000256" key="6">
    <source>
        <dbReference type="ARBA" id="ARBA00022989"/>
    </source>
</evidence>
<dbReference type="GO" id="GO:0043190">
    <property type="term" value="C:ATP-binding cassette (ABC) transporter complex"/>
    <property type="evidence" value="ECO:0007669"/>
    <property type="project" value="InterPro"/>
</dbReference>
<feature type="domain" description="ABC transmembrane type-1" evidence="9">
    <location>
        <begin position="176"/>
        <end position="370"/>
    </location>
</feature>
<dbReference type="RefSeq" id="WP_129969918.1">
    <property type="nucleotide sequence ID" value="NZ_JACCEW010000004.1"/>
</dbReference>
<dbReference type="InterPro" id="IPR010065">
    <property type="entry name" value="AA_ABC_transptr_permease_3TM"/>
</dbReference>
<feature type="transmembrane region" description="Helical" evidence="8">
    <location>
        <begin position="20"/>
        <end position="41"/>
    </location>
</feature>
<dbReference type="GO" id="GO:0006865">
    <property type="term" value="P:amino acid transport"/>
    <property type="evidence" value="ECO:0007669"/>
    <property type="project" value="TreeGrafter"/>
</dbReference>
<dbReference type="GO" id="GO:0022857">
    <property type="term" value="F:transmembrane transporter activity"/>
    <property type="evidence" value="ECO:0007669"/>
    <property type="project" value="InterPro"/>
</dbReference>
<dbReference type="CDD" id="cd06261">
    <property type="entry name" value="TM_PBP2"/>
    <property type="match status" value="1"/>
</dbReference>
<feature type="transmembrane region" description="Helical" evidence="8">
    <location>
        <begin position="149"/>
        <end position="166"/>
    </location>
</feature>
<dbReference type="PANTHER" id="PTHR30614:SF41">
    <property type="entry name" value="INNER MEMBRANE AMINO-ACID ABC TRANSPORTER PERMEASE PROTEIN YHDY"/>
    <property type="match status" value="1"/>
</dbReference>
<evidence type="ECO:0000256" key="8">
    <source>
        <dbReference type="RuleBase" id="RU363032"/>
    </source>
</evidence>
<feature type="transmembrane region" description="Helical" evidence="8">
    <location>
        <begin position="125"/>
        <end position="142"/>
    </location>
</feature>
<comment type="caution">
    <text evidence="10">The sequence shown here is derived from an EMBL/GenBank/DDBJ whole genome shotgun (WGS) entry which is preliminary data.</text>
</comment>
<comment type="similarity">
    <text evidence="2">Belongs to the binding-protein-dependent transport system permease family. HisMQ subfamily.</text>
</comment>
<evidence type="ECO:0000256" key="1">
    <source>
        <dbReference type="ARBA" id="ARBA00004429"/>
    </source>
</evidence>
<feature type="transmembrane region" description="Helical" evidence="8">
    <location>
        <begin position="221"/>
        <end position="239"/>
    </location>
</feature>
<evidence type="ECO:0000313" key="11">
    <source>
        <dbReference type="Proteomes" id="UP000580517"/>
    </source>
</evidence>
<sequence>MNVHAAPRDGLSARLAQRLFPTWLDGALSLCTLAIVIWLAWSFGRWAFTQADWRVIGESLRFLMAGGLDRAQIWRAWAASYLFLALVGLSLARLFDGRGWHWALGAALVLLSAESMLRLALDTPLALPLLLFAALLLGWAGARLVTARWLVLAWVAGTIVMWQILIPGTGRAVGGLLLGTLVTVVAALGSFPLGVLLALGRTSRLPGVRMVCSGYIELVRSLPLISILFWAWMVVPLVLPADIRINDVVRGTAGFVLFYAAYVAEYVRGGLQGIPAGQWGASWSLGMTTAQTLRHVILPQAIRTVLPGLVGNVLDIFNNVPLLFIIGLTEFVRAGQVVLSNPQHSDQLYEVYVFMFAVYLLIAMVLSWSARVVEQKGRAASA</sequence>
<feature type="transmembrane region" description="Helical" evidence="8">
    <location>
        <begin position="172"/>
        <end position="200"/>
    </location>
</feature>